<sequence length="297" mass="30963">MRRPGRTPTAPDMGFRAPGRLAGPAGAVAGCAASVAQQAIAHPLVVCATPPTTGPTTEIGIPTTGPTTAGHSVAQTRPHPNGARYGISSAGSAGWTRWCCRRVRSKCCATGDCAPARGLRNTPDHRPDHGDRNPDHRPDQRRSQRCADHCAQPGHQYDATTDPTAHAHPPPRPAQSAAGPTAQPSCAATLPTAQDGRAAHGRHPPPVLRGRRWGDCAATTQQPAAGRARMRAGASQPPPASTVSANPEVIAKETALEIYRGYWQEMPGFYADRDGTAEGPKGYAASEARASAESDAE</sequence>
<feature type="compositionally biased region" description="Low complexity" evidence="1">
    <location>
        <begin position="224"/>
        <end position="234"/>
    </location>
</feature>
<evidence type="ECO:0000313" key="2">
    <source>
        <dbReference type="EMBL" id="MDQ0585801.1"/>
    </source>
</evidence>
<keyword evidence="3" id="KW-1185">Reference proteome</keyword>
<dbReference type="EMBL" id="JAUSWV010000003">
    <property type="protein sequence ID" value="MDQ0585801.1"/>
    <property type="molecule type" value="Genomic_DNA"/>
</dbReference>
<feature type="compositionally biased region" description="Low complexity" evidence="1">
    <location>
        <begin position="284"/>
        <end position="297"/>
    </location>
</feature>
<feature type="compositionally biased region" description="Basic and acidic residues" evidence="1">
    <location>
        <begin position="122"/>
        <end position="148"/>
    </location>
</feature>
<feature type="region of interest" description="Disordered" evidence="1">
    <location>
        <begin position="272"/>
        <end position="297"/>
    </location>
</feature>
<evidence type="ECO:0000256" key="1">
    <source>
        <dbReference type="SAM" id="MobiDB-lite"/>
    </source>
</evidence>
<accession>A0ABU0P329</accession>
<evidence type="ECO:0000313" key="3">
    <source>
        <dbReference type="Proteomes" id="UP001230654"/>
    </source>
</evidence>
<reference evidence="2 3" key="1">
    <citation type="submission" date="2023-07" db="EMBL/GenBank/DDBJ databases">
        <title>Comparative genomics of wheat-associated soil bacteria to identify genetic determinants of phenazine resistance.</title>
        <authorList>
            <person name="Mouncey N."/>
        </authorList>
    </citation>
    <scope>NUCLEOTIDE SEQUENCE [LARGE SCALE GENOMIC DNA]</scope>
    <source>
        <strain evidence="2 3">B2I6</strain>
    </source>
</reference>
<organism evidence="2 3">
    <name type="scientific">Streptomyces rishiriensis</name>
    <dbReference type="NCBI Taxonomy" id="68264"/>
    <lineage>
        <taxon>Bacteria</taxon>
        <taxon>Bacillati</taxon>
        <taxon>Actinomycetota</taxon>
        <taxon>Actinomycetes</taxon>
        <taxon>Kitasatosporales</taxon>
        <taxon>Streptomycetaceae</taxon>
        <taxon>Streptomyces</taxon>
    </lineage>
</organism>
<dbReference type="Proteomes" id="UP001230654">
    <property type="component" value="Unassembled WGS sequence"/>
</dbReference>
<feature type="region of interest" description="Disordered" evidence="1">
    <location>
        <begin position="219"/>
        <end position="244"/>
    </location>
</feature>
<comment type="caution">
    <text evidence="2">The sequence shown here is derived from an EMBL/GenBank/DDBJ whole genome shotgun (WGS) entry which is preliminary data.</text>
</comment>
<feature type="region of interest" description="Disordered" evidence="1">
    <location>
        <begin position="193"/>
        <end position="212"/>
    </location>
</feature>
<dbReference type="PROSITE" id="PS51257">
    <property type="entry name" value="PROKAR_LIPOPROTEIN"/>
    <property type="match status" value="1"/>
</dbReference>
<protein>
    <submittedName>
        <fullName evidence="2">Uncharacterized protein</fullName>
    </submittedName>
</protein>
<name>A0ABU0P329_STRRH</name>
<gene>
    <name evidence="2" type="ORF">QF030_008069</name>
</gene>
<feature type="region of interest" description="Disordered" evidence="1">
    <location>
        <begin position="116"/>
        <end position="188"/>
    </location>
</feature>
<proteinExistence type="predicted"/>